<dbReference type="EMBL" id="CAKMUD010000072">
    <property type="protein sequence ID" value="CAH1585255.1"/>
    <property type="molecule type" value="Genomic_DNA"/>
</dbReference>
<dbReference type="Proteomes" id="UP001295462">
    <property type="component" value="Unassembled WGS sequence"/>
</dbReference>
<protein>
    <submittedName>
        <fullName evidence="1">Uncharacterized protein</fullName>
    </submittedName>
</protein>
<reference evidence="1" key="1">
    <citation type="submission" date="2022-01" db="EMBL/GenBank/DDBJ databases">
        <authorList>
            <person name="Lagorce A."/>
        </authorList>
    </citation>
    <scope>NUCLEOTIDE SEQUENCE</scope>
    <source>
        <strain evidence="1">Th15_F1_A12</strain>
    </source>
</reference>
<evidence type="ECO:0000313" key="2">
    <source>
        <dbReference type="Proteomes" id="UP001295462"/>
    </source>
</evidence>
<evidence type="ECO:0000313" key="1">
    <source>
        <dbReference type="EMBL" id="CAH1585255.1"/>
    </source>
</evidence>
<name>A0AAU9QMD0_9VIBR</name>
<gene>
    <name evidence="1" type="ORF">THF1A12_20165</name>
</gene>
<proteinExistence type="predicted"/>
<accession>A0AAU9QMD0</accession>
<dbReference type="AlphaFoldDB" id="A0AAU9QMD0"/>
<sequence>MVDIEIHDALPNTAILARCQTAYRFHGKATIHALIVLAKHKQKPPFSVPFYILMLVQLKLITFNLPERNFKITRYN</sequence>
<organism evidence="1 2">
    <name type="scientific">Vibrio jasicida</name>
    <dbReference type="NCBI Taxonomy" id="766224"/>
    <lineage>
        <taxon>Bacteria</taxon>
        <taxon>Pseudomonadati</taxon>
        <taxon>Pseudomonadota</taxon>
        <taxon>Gammaproteobacteria</taxon>
        <taxon>Vibrionales</taxon>
        <taxon>Vibrionaceae</taxon>
        <taxon>Vibrio</taxon>
    </lineage>
</organism>
<comment type="caution">
    <text evidence="1">The sequence shown here is derived from an EMBL/GenBank/DDBJ whole genome shotgun (WGS) entry which is preliminary data.</text>
</comment>